<dbReference type="PANTHER" id="PTHR43617:SF2">
    <property type="entry name" value="UPF0039 PROTEIN SLL0451"/>
    <property type="match status" value="1"/>
</dbReference>
<evidence type="ECO:0000259" key="1">
    <source>
        <dbReference type="PROSITE" id="PS51186"/>
    </source>
</evidence>
<accession>A0ABS9UXM3</accession>
<protein>
    <submittedName>
        <fullName evidence="2">N-acetyltransferase</fullName>
    </submittedName>
</protein>
<dbReference type="RefSeq" id="WP_241347288.1">
    <property type="nucleotide sequence ID" value="NZ_JAKZGP010000010.1"/>
</dbReference>
<sequence>MNIRQETKNDFNAVFEVNKLAFGQDSEANLVELLRQSEAFIPQLSLVATLGNKIVGHILFTKIQIINDDKSETDSLALAPMAVRPEFQNKGIGGQLIKHGLDKARELQHKSVIVLGHEHYYPKFGFIPAEKYYIKSPYEVPTNVFMALELVTDGLKNTNGLVKYPQEFDTV</sequence>
<feature type="domain" description="N-acetyltransferase" evidence="1">
    <location>
        <begin position="1"/>
        <end position="151"/>
    </location>
</feature>
<dbReference type="CDD" id="cd04301">
    <property type="entry name" value="NAT_SF"/>
    <property type="match status" value="1"/>
</dbReference>
<dbReference type="Gene3D" id="3.40.630.30">
    <property type="match status" value="1"/>
</dbReference>
<evidence type="ECO:0000313" key="3">
    <source>
        <dbReference type="Proteomes" id="UP001165489"/>
    </source>
</evidence>
<dbReference type="Pfam" id="PF00583">
    <property type="entry name" value="Acetyltransf_1"/>
    <property type="match status" value="1"/>
</dbReference>
<reference evidence="2" key="1">
    <citation type="submission" date="2022-03" db="EMBL/GenBank/DDBJ databases">
        <title>De novo assembled genomes of Belliella spp. (Cyclobacteriaceae) strains.</title>
        <authorList>
            <person name="Szabo A."/>
            <person name="Korponai K."/>
            <person name="Felfoldi T."/>
        </authorList>
    </citation>
    <scope>NUCLEOTIDE SEQUENCE</scope>
    <source>
        <strain evidence="2">DSM 111904</strain>
    </source>
</reference>
<dbReference type="InterPro" id="IPR050276">
    <property type="entry name" value="MshD_Acetyltransferase"/>
</dbReference>
<dbReference type="SUPFAM" id="SSF55729">
    <property type="entry name" value="Acyl-CoA N-acyltransferases (Nat)"/>
    <property type="match status" value="1"/>
</dbReference>
<keyword evidence="3" id="KW-1185">Reference proteome</keyword>
<evidence type="ECO:0000313" key="2">
    <source>
        <dbReference type="EMBL" id="MCH7408927.1"/>
    </source>
</evidence>
<dbReference type="Proteomes" id="UP001165489">
    <property type="component" value="Unassembled WGS sequence"/>
</dbReference>
<name>A0ABS9UXM3_9BACT</name>
<dbReference type="PROSITE" id="PS51186">
    <property type="entry name" value="GNAT"/>
    <property type="match status" value="1"/>
</dbReference>
<dbReference type="PANTHER" id="PTHR43617">
    <property type="entry name" value="L-AMINO ACID N-ACETYLTRANSFERASE"/>
    <property type="match status" value="1"/>
</dbReference>
<dbReference type="InterPro" id="IPR016181">
    <property type="entry name" value="Acyl_CoA_acyltransferase"/>
</dbReference>
<proteinExistence type="predicted"/>
<dbReference type="InterPro" id="IPR000182">
    <property type="entry name" value="GNAT_dom"/>
</dbReference>
<gene>
    <name evidence="2" type="ORF">MM239_05945</name>
</gene>
<organism evidence="2 3">
    <name type="scientific">Belliella filtrata</name>
    <dbReference type="NCBI Taxonomy" id="2923435"/>
    <lineage>
        <taxon>Bacteria</taxon>
        <taxon>Pseudomonadati</taxon>
        <taxon>Bacteroidota</taxon>
        <taxon>Cytophagia</taxon>
        <taxon>Cytophagales</taxon>
        <taxon>Cyclobacteriaceae</taxon>
        <taxon>Belliella</taxon>
    </lineage>
</organism>
<comment type="caution">
    <text evidence="2">The sequence shown here is derived from an EMBL/GenBank/DDBJ whole genome shotgun (WGS) entry which is preliminary data.</text>
</comment>
<dbReference type="EMBL" id="JAKZGP010000010">
    <property type="protein sequence ID" value="MCH7408927.1"/>
    <property type="molecule type" value="Genomic_DNA"/>
</dbReference>